<dbReference type="AlphaFoldDB" id="A0A6C0JNF2"/>
<proteinExistence type="predicted"/>
<reference evidence="1" key="1">
    <citation type="journal article" date="2020" name="Nature">
        <title>Giant virus diversity and host interactions through global metagenomics.</title>
        <authorList>
            <person name="Schulz F."/>
            <person name="Roux S."/>
            <person name="Paez-Espino D."/>
            <person name="Jungbluth S."/>
            <person name="Walsh D.A."/>
            <person name="Denef V.J."/>
            <person name="McMahon K.D."/>
            <person name="Konstantinidis K.T."/>
            <person name="Eloe-Fadrosh E.A."/>
            <person name="Kyrpides N.C."/>
            <person name="Woyke T."/>
        </authorList>
    </citation>
    <scope>NUCLEOTIDE SEQUENCE</scope>
    <source>
        <strain evidence="1">GVMAG-S-1040241-154</strain>
    </source>
</reference>
<evidence type="ECO:0000313" key="1">
    <source>
        <dbReference type="EMBL" id="QHU07305.1"/>
    </source>
</evidence>
<name>A0A6C0JNF2_9ZZZZ</name>
<accession>A0A6C0JNF2</accession>
<sequence length="71" mass="8180">MISKLILVIQLISLTFAFNLPLKANLNSDFTVKCKICNLVIDRKYYIPENCTIPYGCPYNIKSENNYIFKG</sequence>
<protein>
    <submittedName>
        <fullName evidence="1">Uncharacterized protein</fullName>
    </submittedName>
</protein>
<organism evidence="1">
    <name type="scientific">viral metagenome</name>
    <dbReference type="NCBI Taxonomy" id="1070528"/>
    <lineage>
        <taxon>unclassified sequences</taxon>
        <taxon>metagenomes</taxon>
        <taxon>organismal metagenomes</taxon>
    </lineage>
</organism>
<dbReference type="EMBL" id="MN740684">
    <property type="protein sequence ID" value="QHU07305.1"/>
    <property type="molecule type" value="Genomic_DNA"/>
</dbReference>